<keyword evidence="8" id="KW-1185">Reference proteome</keyword>
<evidence type="ECO:0000313" key="7">
    <source>
        <dbReference type="EMBL" id="GAU87127.1"/>
    </source>
</evidence>
<evidence type="ECO:0000256" key="5">
    <source>
        <dbReference type="ARBA" id="ARBA00023273"/>
    </source>
</evidence>
<evidence type="ECO:0000256" key="1">
    <source>
        <dbReference type="ARBA" id="ARBA00004138"/>
    </source>
</evidence>
<gene>
    <name evidence="7" type="primary">RvY_00023</name>
    <name evidence="7" type="synonym">RvY_00023.1</name>
    <name evidence="7" type="ORF">RvY_00023-1</name>
</gene>
<organism evidence="7 8">
    <name type="scientific">Ramazzottius varieornatus</name>
    <name type="common">Water bear</name>
    <name type="synonym">Tardigrade</name>
    <dbReference type="NCBI Taxonomy" id="947166"/>
    <lineage>
        <taxon>Eukaryota</taxon>
        <taxon>Metazoa</taxon>
        <taxon>Ecdysozoa</taxon>
        <taxon>Tardigrada</taxon>
        <taxon>Eutardigrada</taxon>
        <taxon>Parachela</taxon>
        <taxon>Hypsibioidea</taxon>
        <taxon>Ramazzottiidae</taxon>
        <taxon>Ramazzottius</taxon>
    </lineage>
</organism>
<reference evidence="7 8" key="1">
    <citation type="journal article" date="2016" name="Nat. Commun.">
        <title>Extremotolerant tardigrade genome and improved radiotolerance of human cultured cells by tardigrade-unique protein.</title>
        <authorList>
            <person name="Hashimoto T."/>
            <person name="Horikawa D.D."/>
            <person name="Saito Y."/>
            <person name="Kuwahara H."/>
            <person name="Kozuka-Hata H."/>
            <person name="Shin-I T."/>
            <person name="Minakuchi Y."/>
            <person name="Ohishi K."/>
            <person name="Motoyama A."/>
            <person name="Aizu T."/>
            <person name="Enomoto A."/>
            <person name="Kondo K."/>
            <person name="Tanaka S."/>
            <person name="Hara Y."/>
            <person name="Koshikawa S."/>
            <person name="Sagara H."/>
            <person name="Miura T."/>
            <person name="Yokobori S."/>
            <person name="Miyagawa K."/>
            <person name="Suzuki Y."/>
            <person name="Kubo T."/>
            <person name="Oyama M."/>
            <person name="Kohara Y."/>
            <person name="Fujiyama A."/>
            <person name="Arakawa K."/>
            <person name="Katayama T."/>
            <person name="Toyoda A."/>
            <person name="Kunieda T."/>
        </authorList>
    </citation>
    <scope>NUCLEOTIDE SEQUENCE [LARGE SCALE GENOMIC DNA]</scope>
    <source>
        <strain evidence="7 8">YOKOZUNA-1</strain>
    </source>
</reference>
<dbReference type="GO" id="GO:0005737">
    <property type="term" value="C:cytoplasm"/>
    <property type="evidence" value="ECO:0007669"/>
    <property type="project" value="UniProtKB-SubCell"/>
</dbReference>
<dbReference type="AlphaFoldDB" id="A0A1D1UIQ5"/>
<evidence type="ECO:0000313" key="8">
    <source>
        <dbReference type="Proteomes" id="UP000186922"/>
    </source>
</evidence>
<dbReference type="Pfam" id="PF22544">
    <property type="entry name" value="HYDIN_VesB_CFA65-like_Ig"/>
    <property type="match status" value="1"/>
</dbReference>
<evidence type="ECO:0000256" key="3">
    <source>
        <dbReference type="ARBA" id="ARBA00022490"/>
    </source>
</evidence>
<evidence type="ECO:0000259" key="6">
    <source>
        <dbReference type="Pfam" id="PF22544"/>
    </source>
</evidence>
<dbReference type="EMBL" id="BDGG01000001">
    <property type="protein sequence ID" value="GAU87127.1"/>
    <property type="molecule type" value="Genomic_DNA"/>
</dbReference>
<accession>A0A1D1UIQ5</accession>
<protein>
    <recommendedName>
        <fullName evidence="6">HYDIN/VesB/CFA65-like Ig-like domain-containing protein</fullName>
    </recommendedName>
</protein>
<dbReference type="Gene3D" id="2.60.40.10">
    <property type="entry name" value="Immunoglobulins"/>
    <property type="match status" value="1"/>
</dbReference>
<dbReference type="Proteomes" id="UP000186922">
    <property type="component" value="Unassembled WGS sequence"/>
</dbReference>
<evidence type="ECO:0000256" key="4">
    <source>
        <dbReference type="ARBA" id="ARBA00023069"/>
    </source>
</evidence>
<keyword evidence="4" id="KW-0969">Cilium</keyword>
<dbReference type="InterPro" id="IPR053879">
    <property type="entry name" value="HYDIN_VesB_CFA65-like_Ig"/>
</dbReference>
<evidence type="ECO:0000256" key="2">
    <source>
        <dbReference type="ARBA" id="ARBA00004496"/>
    </source>
</evidence>
<comment type="caution">
    <text evidence="7">The sequence shown here is derived from an EMBL/GenBank/DDBJ whole genome shotgun (WGS) entry which is preliminary data.</text>
</comment>
<keyword evidence="5" id="KW-0966">Cell projection</keyword>
<name>A0A1D1UIQ5_RAMVA</name>
<keyword evidence="3" id="KW-0963">Cytoplasm</keyword>
<comment type="subcellular location">
    <subcellularLocation>
        <location evidence="1">Cell projection</location>
        <location evidence="1">Cilium</location>
    </subcellularLocation>
    <subcellularLocation>
        <location evidence="2">Cytoplasm</location>
    </subcellularLocation>
</comment>
<sequence>MSDLCCCPPKALTCNYFNLEDIHINPKSILFRKIELGTGSKRLVSLTNMGQSTIRFWLDSPSNKAFAISLMDIVILKPREFAVAEVLFQPTSITHYLDSFVIHIADQSDRSITQSFTVNLQAHPSIELKVPHVLAFGHTIMGKTLHKVFSLENKTEIDFEIETVCRGNRGDFCLCPNGTSALPAKSCLRYLLYFRPTRRETQTMEIGLRPVWRGIAGKQVFISVSGYSTVKLKFLCQEVFPKRHRFVPGKPNAEASMVVRRKPDVTRMNVVKKEREVGKEVLDRRREWIRQHEEEIRRQGRSTHATTWLPATRTIPP</sequence>
<feature type="domain" description="HYDIN/VesB/CFA65-like Ig-like" evidence="6">
    <location>
        <begin position="22"/>
        <end position="111"/>
    </location>
</feature>
<dbReference type="InterPro" id="IPR013783">
    <property type="entry name" value="Ig-like_fold"/>
</dbReference>
<proteinExistence type="predicted"/>
<dbReference type="GO" id="GO:0005929">
    <property type="term" value="C:cilium"/>
    <property type="evidence" value="ECO:0007669"/>
    <property type="project" value="UniProtKB-SubCell"/>
</dbReference>